<accession>A0A3P8AN17</accession>
<reference evidence="3" key="2">
    <citation type="submission" date="2019-09" db="UniProtKB">
        <authorList>
            <consortium name="WormBaseParasite"/>
        </authorList>
    </citation>
    <scope>IDENTIFICATION</scope>
</reference>
<dbReference type="EMBL" id="UZAH01025545">
    <property type="protein sequence ID" value="VDO65898.1"/>
    <property type="molecule type" value="Genomic_DNA"/>
</dbReference>
<name>A0A3P8AN17_HELPZ</name>
<evidence type="ECO:0000313" key="1">
    <source>
        <dbReference type="EMBL" id="VDO65898.1"/>
    </source>
</evidence>
<proteinExistence type="predicted"/>
<protein>
    <submittedName>
        <fullName evidence="3">Reverse transcriptase domain-containing protein</fullName>
    </submittedName>
</protein>
<keyword evidence="2" id="KW-1185">Reference proteome</keyword>
<dbReference type="WBParaSite" id="HPBE_0000580901-mRNA-1">
    <property type="protein sequence ID" value="HPBE_0000580901-mRNA-1"/>
    <property type="gene ID" value="HPBE_0000580901"/>
</dbReference>
<evidence type="ECO:0000313" key="2">
    <source>
        <dbReference type="Proteomes" id="UP000050761"/>
    </source>
</evidence>
<reference evidence="1 2" key="1">
    <citation type="submission" date="2018-11" db="EMBL/GenBank/DDBJ databases">
        <authorList>
            <consortium name="Pathogen Informatics"/>
        </authorList>
    </citation>
    <scope>NUCLEOTIDE SEQUENCE [LARGE SCALE GENOMIC DNA]</scope>
</reference>
<gene>
    <name evidence="1" type="ORF">HPBE_LOCUS5810</name>
</gene>
<dbReference type="Proteomes" id="UP000050761">
    <property type="component" value="Unassembled WGS sequence"/>
</dbReference>
<evidence type="ECO:0000313" key="3">
    <source>
        <dbReference type="WBParaSite" id="HPBE_0000580901-mRNA-1"/>
    </source>
</evidence>
<sequence length="140" mass="16378">MDEFVTSFSFPAFGTASWLAVTVDAIHVARLLIEKHREKHMPVHIAFLDLENVFDRIPREVICHFHFYEQLIYCHFAKSFPEIKTQGISTMITFNGSGLDIKLGTRRYFRDPKLQEKTFSRARIDSDEDKVGTELRRKVQ</sequence>
<dbReference type="AlphaFoldDB" id="A0A3P8AN17"/>
<dbReference type="OrthoDB" id="5845191at2759"/>
<organism evidence="1">
    <name type="scientific">Heligmosomoides polygyrus</name>
    <name type="common">Parasitic roundworm</name>
    <dbReference type="NCBI Taxonomy" id="6339"/>
    <lineage>
        <taxon>Eukaryota</taxon>
        <taxon>Metazoa</taxon>
        <taxon>Ecdysozoa</taxon>
        <taxon>Nematoda</taxon>
        <taxon>Chromadorea</taxon>
        <taxon>Rhabditida</taxon>
        <taxon>Rhabditina</taxon>
        <taxon>Rhabditomorpha</taxon>
        <taxon>Strongyloidea</taxon>
        <taxon>Heligmosomidae</taxon>
        <taxon>Heligmosomoides</taxon>
    </lineage>
</organism>